<dbReference type="Proteomes" id="UP000192907">
    <property type="component" value="Unassembled WGS sequence"/>
</dbReference>
<sequence length="194" mass="20865">MFRTSLILAAALATGCASTDYSKMPVTKESVASGTSVKRQGQSIPLYKGNLEVGDNINPMLQEIGYPAVNTVSVVSIVPSIDTKVCEAQTHILGESDLLNPAVRKITVSRDTPMAQKRFAEAGKLQNIDYISDFSHGRFGKKSGLLMKGPELLARAVMVTDATGKIVHLQINDDITLMPDMEKAFAVANKLVAK</sequence>
<keyword evidence="1" id="KW-1015">Disulfide bond</keyword>
<dbReference type="OrthoDB" id="9781543at2"/>
<accession>A0A1Y6CMZ1</accession>
<dbReference type="EMBL" id="FWZT01000031">
    <property type="protein sequence ID" value="SMF77281.1"/>
    <property type="molecule type" value="Genomic_DNA"/>
</dbReference>
<evidence type="ECO:0000256" key="2">
    <source>
        <dbReference type="ARBA" id="ARBA00023284"/>
    </source>
</evidence>
<dbReference type="InterPro" id="IPR036249">
    <property type="entry name" value="Thioredoxin-like_sf"/>
</dbReference>
<name>A0A1Y6CMZ1_9BACT</name>
<gene>
    <name evidence="4" type="ORF">SAMN06296036_13121</name>
</gene>
<keyword evidence="4" id="KW-0575">Peroxidase</keyword>
<keyword evidence="2" id="KW-0676">Redox-active center</keyword>
<organism evidence="4 5">
    <name type="scientific">Pseudobacteriovorax antillogorgiicola</name>
    <dbReference type="NCBI Taxonomy" id="1513793"/>
    <lineage>
        <taxon>Bacteria</taxon>
        <taxon>Pseudomonadati</taxon>
        <taxon>Bdellovibrionota</taxon>
        <taxon>Oligoflexia</taxon>
        <taxon>Oligoflexales</taxon>
        <taxon>Pseudobacteriovoracaceae</taxon>
        <taxon>Pseudobacteriovorax</taxon>
    </lineage>
</organism>
<protein>
    <submittedName>
        <fullName evidence="4">Thiol peroxidase (Atypical 2-Cys peroxiredoxin)</fullName>
    </submittedName>
</protein>
<dbReference type="PANTHER" id="PTHR43110">
    <property type="entry name" value="THIOL PEROXIDASE"/>
    <property type="match status" value="1"/>
</dbReference>
<dbReference type="InterPro" id="IPR050455">
    <property type="entry name" value="Tpx_Peroxidase_subfamily"/>
</dbReference>
<keyword evidence="5" id="KW-1185">Reference proteome</keyword>
<dbReference type="STRING" id="1513793.SAMN06296036_13121"/>
<dbReference type="SUPFAM" id="SSF52833">
    <property type="entry name" value="Thioredoxin-like"/>
    <property type="match status" value="1"/>
</dbReference>
<dbReference type="AlphaFoldDB" id="A0A1Y6CMZ1"/>
<dbReference type="RefSeq" id="WP_132325169.1">
    <property type="nucleotide sequence ID" value="NZ_FWZT01000031.1"/>
</dbReference>
<evidence type="ECO:0000259" key="3">
    <source>
        <dbReference type="Pfam" id="PF08534"/>
    </source>
</evidence>
<reference evidence="5" key="1">
    <citation type="submission" date="2017-04" db="EMBL/GenBank/DDBJ databases">
        <authorList>
            <person name="Varghese N."/>
            <person name="Submissions S."/>
        </authorList>
    </citation>
    <scope>NUCLEOTIDE SEQUENCE [LARGE SCALE GENOMIC DNA]</scope>
    <source>
        <strain evidence="5">RKEM611</strain>
    </source>
</reference>
<evidence type="ECO:0000313" key="5">
    <source>
        <dbReference type="Proteomes" id="UP000192907"/>
    </source>
</evidence>
<dbReference type="GO" id="GO:0004601">
    <property type="term" value="F:peroxidase activity"/>
    <property type="evidence" value="ECO:0007669"/>
    <property type="project" value="UniProtKB-KW"/>
</dbReference>
<keyword evidence="4" id="KW-0560">Oxidoreductase</keyword>
<dbReference type="Pfam" id="PF08534">
    <property type="entry name" value="Redoxin"/>
    <property type="match status" value="1"/>
</dbReference>
<evidence type="ECO:0000256" key="1">
    <source>
        <dbReference type="ARBA" id="ARBA00023157"/>
    </source>
</evidence>
<evidence type="ECO:0000313" key="4">
    <source>
        <dbReference type="EMBL" id="SMF77281.1"/>
    </source>
</evidence>
<dbReference type="PROSITE" id="PS51257">
    <property type="entry name" value="PROKAR_LIPOPROTEIN"/>
    <property type="match status" value="1"/>
</dbReference>
<dbReference type="PANTHER" id="PTHR43110:SF1">
    <property type="entry name" value="THIOL PEROXIDASE"/>
    <property type="match status" value="1"/>
</dbReference>
<dbReference type="InterPro" id="IPR013740">
    <property type="entry name" value="Redoxin"/>
</dbReference>
<feature type="domain" description="Redoxin" evidence="3">
    <location>
        <begin position="72"/>
        <end position="181"/>
    </location>
</feature>
<dbReference type="Gene3D" id="3.40.30.10">
    <property type="entry name" value="Glutaredoxin"/>
    <property type="match status" value="1"/>
</dbReference>
<proteinExistence type="predicted"/>